<organism evidence="1 2">
    <name type="scientific">Pedobacter ureilyticus</name>
    <dbReference type="NCBI Taxonomy" id="1393051"/>
    <lineage>
        <taxon>Bacteria</taxon>
        <taxon>Pseudomonadati</taxon>
        <taxon>Bacteroidota</taxon>
        <taxon>Sphingobacteriia</taxon>
        <taxon>Sphingobacteriales</taxon>
        <taxon>Sphingobacteriaceae</taxon>
        <taxon>Pedobacter</taxon>
    </lineage>
</organism>
<dbReference type="PANTHER" id="PTHR35802:SF1">
    <property type="entry name" value="PROTEASE SYNTHASE AND SPORULATION PROTEIN PAI 2"/>
    <property type="match status" value="1"/>
</dbReference>
<comment type="caution">
    <text evidence="1">The sequence shown here is derived from an EMBL/GenBank/DDBJ whole genome shotgun (WGS) entry which is preliminary data.</text>
</comment>
<dbReference type="PANTHER" id="PTHR35802">
    <property type="entry name" value="PROTEASE SYNTHASE AND SPORULATION PROTEIN PAI 2"/>
    <property type="match status" value="1"/>
</dbReference>
<sequence>MYRVGNFLEKDSEKLLTFIEAHPFAVLIGANQNIPSATQVPIQIKKEGDLIKLIGHVMKKTDHYEAFAANENVLALFLGAHAYVSASVYENPAAASTWNYSSVQAKGKIRLLDNEETRTVIKELTDQYEKEDSPAAFHQMSDDYIEKHLNAIAGFEITVTDLEGVFKLSQNHSQANKESIIKQLSQSDDVQAQEVARQMKDLNC</sequence>
<dbReference type="Gene3D" id="2.30.110.10">
    <property type="entry name" value="Electron Transport, Fmn-binding Protein, Chain A"/>
    <property type="match status" value="1"/>
</dbReference>
<reference evidence="1 2" key="1">
    <citation type="submission" date="2024-12" db="EMBL/GenBank/DDBJ databases">
        <authorList>
            <person name="Hu S."/>
        </authorList>
    </citation>
    <scope>NUCLEOTIDE SEQUENCE [LARGE SCALE GENOMIC DNA]</scope>
    <source>
        <strain evidence="1 2">THG-T11</strain>
    </source>
</reference>
<dbReference type="EMBL" id="SSHJ02000005">
    <property type="protein sequence ID" value="MFN0255291.1"/>
    <property type="molecule type" value="Genomic_DNA"/>
</dbReference>
<dbReference type="PIRSF" id="PIRSF010372">
    <property type="entry name" value="PaiB"/>
    <property type="match status" value="1"/>
</dbReference>
<dbReference type="InterPro" id="IPR007396">
    <property type="entry name" value="TR_PAI2-type"/>
</dbReference>
<protein>
    <submittedName>
        <fullName evidence="1">FMN-binding negative transcriptional regulator</fullName>
    </submittedName>
</protein>
<dbReference type="InterPro" id="IPR012349">
    <property type="entry name" value="Split_barrel_FMN-bd"/>
</dbReference>
<dbReference type="Proteomes" id="UP001517247">
    <property type="component" value="Unassembled WGS sequence"/>
</dbReference>
<dbReference type="RefSeq" id="WP_138722404.1">
    <property type="nucleotide sequence ID" value="NZ_SSHJ02000005.1"/>
</dbReference>
<name>A0ABW9J7Y7_9SPHI</name>
<keyword evidence="2" id="KW-1185">Reference proteome</keyword>
<evidence type="ECO:0000313" key="2">
    <source>
        <dbReference type="Proteomes" id="UP001517247"/>
    </source>
</evidence>
<evidence type="ECO:0000313" key="1">
    <source>
        <dbReference type="EMBL" id="MFN0255291.1"/>
    </source>
</evidence>
<accession>A0ABW9J7Y7</accession>
<dbReference type="Pfam" id="PF04299">
    <property type="entry name" value="FMN_bind_2"/>
    <property type="match status" value="1"/>
</dbReference>
<gene>
    <name evidence="1" type="ORF">E6A44_006885</name>
</gene>
<proteinExistence type="predicted"/>
<dbReference type="SUPFAM" id="SSF50475">
    <property type="entry name" value="FMN-binding split barrel"/>
    <property type="match status" value="1"/>
</dbReference>